<feature type="transmembrane region" description="Helical" evidence="7">
    <location>
        <begin position="20"/>
        <end position="45"/>
    </location>
</feature>
<evidence type="ECO:0000256" key="4">
    <source>
        <dbReference type="ARBA" id="ARBA00023014"/>
    </source>
</evidence>
<dbReference type="InterPro" id="IPR036922">
    <property type="entry name" value="Rieske_2Fe-2S_sf"/>
</dbReference>
<keyword evidence="1" id="KW-0001">2Fe-2S</keyword>
<dbReference type="Gene3D" id="2.102.10.10">
    <property type="entry name" value="Rieske [2Fe-2S] iron-sulphur domain"/>
    <property type="match status" value="1"/>
</dbReference>
<evidence type="ECO:0000313" key="9">
    <source>
        <dbReference type="EMBL" id="ABK16142.1"/>
    </source>
</evidence>
<keyword evidence="7" id="KW-1133">Transmembrane helix</keyword>
<dbReference type="Pfam" id="PF00355">
    <property type="entry name" value="Rieske"/>
    <property type="match status" value="1"/>
</dbReference>
<dbReference type="OrthoDB" id="9767869at2"/>
<keyword evidence="5" id="KW-1015">Disulfide bond</keyword>
<organism evidence="9 10">
    <name type="scientific">Syntrophobacter fumaroxidans (strain DSM 10017 / MPOB)</name>
    <dbReference type="NCBI Taxonomy" id="335543"/>
    <lineage>
        <taxon>Bacteria</taxon>
        <taxon>Pseudomonadati</taxon>
        <taxon>Thermodesulfobacteriota</taxon>
        <taxon>Syntrophobacteria</taxon>
        <taxon>Syntrophobacterales</taxon>
        <taxon>Syntrophobacteraceae</taxon>
        <taxon>Syntrophobacter</taxon>
    </lineage>
</organism>
<evidence type="ECO:0000256" key="7">
    <source>
        <dbReference type="SAM" id="Phobius"/>
    </source>
</evidence>
<dbReference type="EMBL" id="CP000478">
    <property type="protein sequence ID" value="ABK16142.1"/>
    <property type="molecule type" value="Genomic_DNA"/>
</dbReference>
<keyword evidence="10" id="KW-1185">Reference proteome</keyword>
<evidence type="ECO:0000256" key="2">
    <source>
        <dbReference type="ARBA" id="ARBA00022723"/>
    </source>
</evidence>
<protein>
    <submittedName>
        <fullName evidence="9">Rieske (2Fe-2S) domain protein</fullName>
    </submittedName>
</protein>
<evidence type="ECO:0000256" key="1">
    <source>
        <dbReference type="ARBA" id="ARBA00022714"/>
    </source>
</evidence>
<dbReference type="PRINTS" id="PR00162">
    <property type="entry name" value="RIESKE"/>
</dbReference>
<dbReference type="InterPro" id="IPR005805">
    <property type="entry name" value="Rieske_Fe-S_prot_C"/>
</dbReference>
<dbReference type="GO" id="GO:0016020">
    <property type="term" value="C:membrane"/>
    <property type="evidence" value="ECO:0007669"/>
    <property type="project" value="InterPro"/>
</dbReference>
<dbReference type="InterPro" id="IPR017941">
    <property type="entry name" value="Rieske_2Fe-2S"/>
</dbReference>
<keyword evidence="2" id="KW-0479">Metal-binding</keyword>
<evidence type="ECO:0000313" key="10">
    <source>
        <dbReference type="Proteomes" id="UP000001784"/>
    </source>
</evidence>
<comment type="cofactor">
    <cofactor evidence="6">
        <name>[2Fe-2S] cluster</name>
        <dbReference type="ChEBI" id="CHEBI:190135"/>
    </cofactor>
</comment>
<dbReference type="InParanoid" id="A0LFE0"/>
<dbReference type="AlphaFoldDB" id="A0LFE0"/>
<keyword evidence="7" id="KW-0812">Transmembrane</keyword>
<dbReference type="CDD" id="cd03467">
    <property type="entry name" value="Rieske"/>
    <property type="match status" value="1"/>
</dbReference>
<sequence length="166" mass="18016">MASDTTCGYPDESIRPGRRAFIKCALLAGATGVLAGVPLLSYVAAPALKKGTTRWIDFGPVDQLKPGGIEMLSYEFMVKDGWLVLPQRGFVWAKLDSPGKITVFSSTCTHLACNVIWRKEKGIFECPCHSGQFDINGRPIAGPPTKPLVAWAHKVEEGKLMVLMPA</sequence>
<dbReference type="SUPFAM" id="SSF50022">
    <property type="entry name" value="ISP domain"/>
    <property type="match status" value="1"/>
</dbReference>
<dbReference type="GO" id="GO:0046872">
    <property type="term" value="F:metal ion binding"/>
    <property type="evidence" value="ECO:0007669"/>
    <property type="project" value="UniProtKB-KW"/>
</dbReference>
<evidence type="ECO:0000256" key="5">
    <source>
        <dbReference type="ARBA" id="ARBA00023157"/>
    </source>
</evidence>
<dbReference type="PROSITE" id="PS51318">
    <property type="entry name" value="TAT"/>
    <property type="match status" value="1"/>
</dbReference>
<dbReference type="KEGG" id="sfu:Sfum_0442"/>
<proteinExistence type="predicted"/>
<accession>A0LFE0</accession>
<dbReference type="GO" id="GO:0051537">
    <property type="term" value="F:2 iron, 2 sulfur cluster binding"/>
    <property type="evidence" value="ECO:0007669"/>
    <property type="project" value="UniProtKB-KW"/>
</dbReference>
<keyword evidence="3" id="KW-0408">Iron</keyword>
<gene>
    <name evidence="9" type="ordered locus">Sfum_0442</name>
</gene>
<dbReference type="PROSITE" id="PS51296">
    <property type="entry name" value="RIESKE"/>
    <property type="match status" value="1"/>
</dbReference>
<dbReference type="eggNOG" id="COG0723">
    <property type="taxonomic scope" value="Bacteria"/>
</dbReference>
<keyword evidence="4" id="KW-0411">Iron-sulfur</keyword>
<dbReference type="Proteomes" id="UP000001784">
    <property type="component" value="Chromosome"/>
</dbReference>
<name>A0LFE0_SYNFM</name>
<keyword evidence="7" id="KW-0472">Membrane</keyword>
<feature type="domain" description="Rieske" evidence="8">
    <location>
        <begin position="96"/>
        <end position="162"/>
    </location>
</feature>
<dbReference type="InterPro" id="IPR006311">
    <property type="entry name" value="TAT_signal"/>
</dbReference>
<dbReference type="InterPro" id="IPR014349">
    <property type="entry name" value="Rieske_Fe-S_prot"/>
</dbReference>
<evidence type="ECO:0000256" key="3">
    <source>
        <dbReference type="ARBA" id="ARBA00023004"/>
    </source>
</evidence>
<reference evidence="9 10" key="1">
    <citation type="submission" date="2006-10" db="EMBL/GenBank/DDBJ databases">
        <title>Complete sequence of Syntrophobacter fumaroxidans MPOB.</title>
        <authorList>
            <consortium name="US DOE Joint Genome Institute"/>
            <person name="Copeland A."/>
            <person name="Lucas S."/>
            <person name="Lapidus A."/>
            <person name="Barry K."/>
            <person name="Detter J.C."/>
            <person name="Glavina del Rio T."/>
            <person name="Hammon N."/>
            <person name="Israni S."/>
            <person name="Pitluck S."/>
            <person name="Goltsman E.G."/>
            <person name="Martinez M."/>
            <person name="Schmutz J."/>
            <person name="Larimer F."/>
            <person name="Land M."/>
            <person name="Hauser L."/>
            <person name="Kyrpides N."/>
            <person name="Kim E."/>
            <person name="Boone D.R."/>
            <person name="Brockman F."/>
            <person name="Culley D."/>
            <person name="Ferry J."/>
            <person name="Gunsalus R."/>
            <person name="McInerney M.J."/>
            <person name="Morrison M."/>
            <person name="Plugge C."/>
            <person name="Rohlin L."/>
            <person name="Scholten J."/>
            <person name="Sieber J."/>
            <person name="Stams A.J.M."/>
            <person name="Worm P."/>
            <person name="Henstra A.M."/>
            <person name="Richardson P."/>
        </authorList>
    </citation>
    <scope>NUCLEOTIDE SEQUENCE [LARGE SCALE GENOMIC DNA]</scope>
    <source>
        <strain evidence="10">DSM 10017 / MPOB</strain>
    </source>
</reference>
<dbReference type="HOGENOM" id="CLU_055690_1_1_7"/>
<evidence type="ECO:0000259" key="8">
    <source>
        <dbReference type="PROSITE" id="PS51296"/>
    </source>
</evidence>
<dbReference type="STRING" id="335543.Sfum_0442"/>
<dbReference type="PANTHER" id="PTHR10134">
    <property type="entry name" value="CYTOCHROME B-C1 COMPLEX SUBUNIT RIESKE, MITOCHONDRIAL"/>
    <property type="match status" value="1"/>
</dbReference>
<evidence type="ECO:0000256" key="6">
    <source>
        <dbReference type="ARBA" id="ARBA00034078"/>
    </source>
</evidence>
<dbReference type="RefSeq" id="WP_011697315.1">
    <property type="nucleotide sequence ID" value="NC_008554.1"/>
</dbReference>